<reference evidence="2 3" key="1">
    <citation type="submission" date="2024-05" db="EMBL/GenBank/DDBJ databases">
        <title>Genome sequencing and assembly of Indian major carp, Cirrhinus mrigala (Hamilton, 1822).</title>
        <authorList>
            <person name="Mohindra V."/>
            <person name="Chowdhury L.M."/>
            <person name="Lal K."/>
            <person name="Jena J.K."/>
        </authorList>
    </citation>
    <scope>NUCLEOTIDE SEQUENCE [LARGE SCALE GENOMIC DNA]</scope>
    <source>
        <strain evidence="2">CM1030</strain>
        <tissue evidence="2">Blood</tissue>
    </source>
</reference>
<dbReference type="EMBL" id="JAMKFB020000002">
    <property type="protein sequence ID" value="KAL0201548.1"/>
    <property type="molecule type" value="Genomic_DNA"/>
</dbReference>
<sequence length="82" mass="9140">IQITPQVSREPSVHHTDKYAPALMLTRYHMTPEPLPRPQWKAFLWTHLSSTSLVAIGEPALGQQSTPLTLSQPTKVPATDLQ</sequence>
<dbReference type="Proteomes" id="UP001529510">
    <property type="component" value="Unassembled WGS sequence"/>
</dbReference>
<feature type="non-terminal residue" evidence="2">
    <location>
        <position position="1"/>
    </location>
</feature>
<feature type="region of interest" description="Disordered" evidence="1">
    <location>
        <begin position="61"/>
        <end position="82"/>
    </location>
</feature>
<dbReference type="AlphaFoldDB" id="A0ABD0RSN0"/>
<feature type="non-terminal residue" evidence="2">
    <location>
        <position position="82"/>
    </location>
</feature>
<keyword evidence="3" id="KW-1185">Reference proteome</keyword>
<proteinExistence type="predicted"/>
<evidence type="ECO:0000313" key="2">
    <source>
        <dbReference type="EMBL" id="KAL0201548.1"/>
    </source>
</evidence>
<comment type="caution">
    <text evidence="2">The sequence shown here is derived from an EMBL/GenBank/DDBJ whole genome shotgun (WGS) entry which is preliminary data.</text>
</comment>
<evidence type="ECO:0000256" key="1">
    <source>
        <dbReference type="SAM" id="MobiDB-lite"/>
    </source>
</evidence>
<gene>
    <name evidence="2" type="ORF">M9458_004735</name>
</gene>
<feature type="compositionally biased region" description="Polar residues" evidence="1">
    <location>
        <begin position="62"/>
        <end position="74"/>
    </location>
</feature>
<name>A0ABD0RSN0_CIRMR</name>
<accession>A0ABD0RSN0</accession>
<evidence type="ECO:0000313" key="3">
    <source>
        <dbReference type="Proteomes" id="UP001529510"/>
    </source>
</evidence>
<organism evidence="2 3">
    <name type="scientific">Cirrhinus mrigala</name>
    <name type="common">Mrigala</name>
    <dbReference type="NCBI Taxonomy" id="683832"/>
    <lineage>
        <taxon>Eukaryota</taxon>
        <taxon>Metazoa</taxon>
        <taxon>Chordata</taxon>
        <taxon>Craniata</taxon>
        <taxon>Vertebrata</taxon>
        <taxon>Euteleostomi</taxon>
        <taxon>Actinopterygii</taxon>
        <taxon>Neopterygii</taxon>
        <taxon>Teleostei</taxon>
        <taxon>Ostariophysi</taxon>
        <taxon>Cypriniformes</taxon>
        <taxon>Cyprinidae</taxon>
        <taxon>Labeoninae</taxon>
        <taxon>Labeonini</taxon>
        <taxon>Cirrhinus</taxon>
    </lineage>
</organism>
<protein>
    <submittedName>
        <fullName evidence="2">Uncharacterized protein</fullName>
    </submittedName>
</protein>